<dbReference type="InterPro" id="IPR027463">
    <property type="entry name" value="AcrB_DN_DC_subdom"/>
</dbReference>
<feature type="region of interest" description="Disordered" evidence="1">
    <location>
        <begin position="1037"/>
        <end position="1070"/>
    </location>
</feature>
<dbReference type="PANTHER" id="PTHR32063">
    <property type="match status" value="1"/>
</dbReference>
<feature type="transmembrane region" description="Helical" evidence="2">
    <location>
        <begin position="434"/>
        <end position="454"/>
    </location>
</feature>
<dbReference type="RefSeq" id="WP_092118012.1">
    <property type="nucleotide sequence ID" value="NZ_FMXO01000005.1"/>
</dbReference>
<keyword evidence="2" id="KW-1133">Transmembrane helix</keyword>
<dbReference type="AlphaFoldDB" id="A0A1G6BIZ5"/>
<dbReference type="PRINTS" id="PR00702">
    <property type="entry name" value="ACRIFLAVINRP"/>
</dbReference>
<keyword evidence="2" id="KW-0812">Transmembrane</keyword>
<accession>A0A1G6BIZ5</accession>
<evidence type="ECO:0000256" key="1">
    <source>
        <dbReference type="SAM" id="MobiDB-lite"/>
    </source>
</evidence>
<dbReference type="Proteomes" id="UP000198771">
    <property type="component" value="Unassembled WGS sequence"/>
</dbReference>
<dbReference type="OrthoDB" id="9759330at2"/>
<feature type="transmembrane region" description="Helical" evidence="2">
    <location>
        <begin position="890"/>
        <end position="914"/>
    </location>
</feature>
<reference evidence="3 4" key="1">
    <citation type="submission" date="2016-10" db="EMBL/GenBank/DDBJ databases">
        <authorList>
            <person name="de Groot N.N."/>
        </authorList>
    </citation>
    <scope>NUCLEOTIDE SEQUENCE [LARGE SCALE GENOMIC DNA]</scope>
    <source>
        <strain evidence="3 4">ASO4-2</strain>
    </source>
</reference>
<organism evidence="3 4">
    <name type="scientific">Desulfonatronum thiosulfatophilum</name>
    <dbReference type="NCBI Taxonomy" id="617002"/>
    <lineage>
        <taxon>Bacteria</taxon>
        <taxon>Pseudomonadati</taxon>
        <taxon>Thermodesulfobacteriota</taxon>
        <taxon>Desulfovibrionia</taxon>
        <taxon>Desulfovibrionales</taxon>
        <taxon>Desulfonatronaceae</taxon>
        <taxon>Desulfonatronum</taxon>
    </lineage>
</organism>
<feature type="transmembrane region" description="Helical" evidence="2">
    <location>
        <begin position="971"/>
        <end position="990"/>
    </location>
</feature>
<dbReference type="Pfam" id="PF00873">
    <property type="entry name" value="ACR_tran"/>
    <property type="match status" value="1"/>
</dbReference>
<feature type="transmembrane region" description="Helical" evidence="2">
    <location>
        <begin position="12"/>
        <end position="34"/>
    </location>
</feature>
<feature type="transmembrane region" description="Helical" evidence="2">
    <location>
        <begin position="866"/>
        <end position="884"/>
    </location>
</feature>
<feature type="transmembrane region" description="Helical" evidence="2">
    <location>
        <begin position="329"/>
        <end position="356"/>
    </location>
</feature>
<gene>
    <name evidence="3" type="ORF">SAMN05660653_00981</name>
</gene>
<proteinExistence type="predicted"/>
<dbReference type="InterPro" id="IPR001036">
    <property type="entry name" value="Acrflvin-R"/>
</dbReference>
<dbReference type="Gene3D" id="3.30.70.1320">
    <property type="entry name" value="Multidrug efflux transporter AcrB pore domain like"/>
    <property type="match status" value="1"/>
</dbReference>
<keyword evidence="4" id="KW-1185">Reference proteome</keyword>
<dbReference type="SUPFAM" id="SSF82714">
    <property type="entry name" value="Multidrug efflux transporter AcrB TolC docking domain, DN and DC subdomains"/>
    <property type="match status" value="2"/>
</dbReference>
<dbReference type="Gene3D" id="3.30.70.1430">
    <property type="entry name" value="Multidrug efflux transporter AcrB pore domain"/>
    <property type="match status" value="2"/>
</dbReference>
<dbReference type="GO" id="GO:0005886">
    <property type="term" value="C:plasma membrane"/>
    <property type="evidence" value="ECO:0007669"/>
    <property type="project" value="TreeGrafter"/>
</dbReference>
<dbReference type="Gene3D" id="1.20.1640.10">
    <property type="entry name" value="Multidrug efflux transporter AcrB transmembrane domain"/>
    <property type="match status" value="2"/>
</dbReference>
<keyword evidence="2" id="KW-0472">Membrane</keyword>
<feature type="transmembrane region" description="Helical" evidence="2">
    <location>
        <begin position="1002"/>
        <end position="1026"/>
    </location>
</feature>
<dbReference type="Gene3D" id="3.30.70.1440">
    <property type="entry name" value="Multidrug efflux transporter AcrB pore domain"/>
    <property type="match status" value="1"/>
</dbReference>
<feature type="transmembrane region" description="Helical" evidence="2">
    <location>
        <begin position="363"/>
        <end position="383"/>
    </location>
</feature>
<evidence type="ECO:0000256" key="2">
    <source>
        <dbReference type="SAM" id="Phobius"/>
    </source>
</evidence>
<evidence type="ECO:0000313" key="3">
    <source>
        <dbReference type="EMBL" id="SDB20612.1"/>
    </source>
</evidence>
<dbReference type="SUPFAM" id="SSF82693">
    <property type="entry name" value="Multidrug efflux transporter AcrB pore domain, PN1, PN2, PC1 and PC2 subdomains"/>
    <property type="match status" value="2"/>
</dbReference>
<dbReference type="Gene3D" id="3.30.2090.10">
    <property type="entry name" value="Multidrug efflux transporter AcrB TolC docking domain, DN and DC subdomains"/>
    <property type="match status" value="2"/>
</dbReference>
<feature type="transmembrane region" description="Helical" evidence="2">
    <location>
        <begin position="529"/>
        <end position="551"/>
    </location>
</feature>
<dbReference type="PANTHER" id="PTHR32063:SF0">
    <property type="entry name" value="SWARMING MOTILITY PROTEIN SWRC"/>
    <property type="match status" value="1"/>
</dbReference>
<sequence length="1070" mass="117206">MNPISFAIRNPVTIMVGVIFVVLFGLISLFGMPYQLSPTVVEPEISVQTVWVGATPYEIERDIIEEQENVLKGIPGLLEMESESFSSFGRINLRFSLGTNVDDALLRVSNKLNEVRSYPQGADRPVISATGAASSPVIWTSLRVLPDNPQDIDTYRTFFENEVRQNLERVEGVADLFVFGGTQREMHVVVLPERLAAYGMTLNEVVRGLQSENVNVAAGSIDVGRRDYRIRTVAEFQSPAEIENIPLRSTGLQRVFLRDVGHAEFGYEKPSAAMLHKGQKGITVGVQAEPGTNVLDLTDRMEAVVQGLNRDLLNPNGLNLEWLADERNYILGAIGLVQQNILIGGTLALIVLFVFLRRISTTSIAAGAIPISIIGTFIFMNALGRNLNVVSLAGISFAVGMLVDSTIVVLENIDRHLKMRKPTCQAALDGTREVWGAILASTLTTVAVFLPVVFIQEEAGQLFKDIAIAVTCAISLSLLVSVMVIPSLTCQIFRVVSSVKPRDLGPLQRLGGFMVNLIMFFVRQAVRNWFTRILTVSGLTAAALLIAWLFFPKMDYLPQGNRNLILNILIPPPGLSYPERVEIGRHIHERLQPHYDQDRDGFPGIQHLFYVGSESFMFFGATSIHEQRAGELIPLFRNVIGSIPGMLGVSLQAGIFQTRLGRGRTIDIDIVGPNLEELVTVGGAMFGMLRGIYPGAQVRPIPSLELTYPEIRFIPDRDRLRAAGMTSADLGLALDVLTHGRRIGEFKEEGRKTIDLVLRSSTETMANPEVLHSALVATPQGIPLPVSSLASMERTTGITQIRHLERQRTVTLQLTPPEAVTLQEAMETVATQVVPALRAQGLLASSSVEMSGVADKLNETRLALQWNFVLAVLIIYLLMSALFGNFLYPLIILFTVPLATAGGFVGLKLVNVFIAPQPLDVLTMLGFVILVGVVVNNAILLVNQSLINVRQLAMEHLEAVLEATRVRLRPIYMSMATSIFGMLPLVVFPGPGSELYRGLGSVVLGGLALSTVFTIFVIPSLLAFFIRMETPGSAAGFDDPLGRPEQCEIPEQIPDQTFDQTKGEAYEKLS</sequence>
<dbReference type="SUPFAM" id="SSF82866">
    <property type="entry name" value="Multidrug efflux transporter AcrB transmembrane domain"/>
    <property type="match status" value="2"/>
</dbReference>
<feature type="transmembrane region" description="Helical" evidence="2">
    <location>
        <begin position="921"/>
        <end position="942"/>
    </location>
</feature>
<feature type="compositionally biased region" description="Basic and acidic residues" evidence="1">
    <location>
        <begin position="1061"/>
        <end position="1070"/>
    </location>
</feature>
<evidence type="ECO:0000313" key="4">
    <source>
        <dbReference type="Proteomes" id="UP000198771"/>
    </source>
</evidence>
<dbReference type="GO" id="GO:0042910">
    <property type="term" value="F:xenobiotic transmembrane transporter activity"/>
    <property type="evidence" value="ECO:0007669"/>
    <property type="project" value="TreeGrafter"/>
</dbReference>
<dbReference type="STRING" id="617002.SAMN05660653_00981"/>
<dbReference type="EMBL" id="FMXO01000005">
    <property type="protein sequence ID" value="SDB20612.1"/>
    <property type="molecule type" value="Genomic_DNA"/>
</dbReference>
<feature type="transmembrane region" description="Helical" evidence="2">
    <location>
        <begin position="389"/>
        <end position="413"/>
    </location>
</feature>
<protein>
    <submittedName>
        <fullName evidence="3">Hydrophobic/amphiphilic exporter-1, HAE1 family</fullName>
    </submittedName>
</protein>
<name>A0A1G6BIZ5_9BACT</name>
<feature type="transmembrane region" description="Helical" evidence="2">
    <location>
        <begin position="466"/>
        <end position="485"/>
    </location>
</feature>